<feature type="compositionally biased region" description="Polar residues" evidence="1">
    <location>
        <begin position="1"/>
        <end position="14"/>
    </location>
</feature>
<sequence length="131" mass="14147">MSSTGTTSLPSSHFSYPPRPHHARRRICPSGRLDDLLDYKPYSRSTGAPRRIGIPPSSVILVPLVSGYLGELRGWAVQSPSFTLSFTLLSRQGAQGALKVHVPSASTGPGRTAARSMDRPHALRRGSREAD</sequence>
<dbReference type="AlphaFoldDB" id="A0A1Y2ITD6"/>
<accession>A0A1Y2ITD6</accession>
<keyword evidence="3" id="KW-1185">Reference proteome</keyword>
<evidence type="ECO:0000256" key="1">
    <source>
        <dbReference type="SAM" id="MobiDB-lite"/>
    </source>
</evidence>
<dbReference type="Proteomes" id="UP000193067">
    <property type="component" value="Unassembled WGS sequence"/>
</dbReference>
<feature type="compositionally biased region" description="Basic and acidic residues" evidence="1">
    <location>
        <begin position="116"/>
        <end position="131"/>
    </location>
</feature>
<reference evidence="2 3" key="1">
    <citation type="journal article" date="2015" name="Biotechnol. Biofuels">
        <title>Enhanced degradation of softwood versus hardwood by the white-rot fungus Pycnoporus coccineus.</title>
        <authorList>
            <person name="Couturier M."/>
            <person name="Navarro D."/>
            <person name="Chevret D."/>
            <person name="Henrissat B."/>
            <person name="Piumi F."/>
            <person name="Ruiz-Duenas F.J."/>
            <person name="Martinez A.T."/>
            <person name="Grigoriev I.V."/>
            <person name="Riley R."/>
            <person name="Lipzen A."/>
            <person name="Berrin J.G."/>
            <person name="Master E.R."/>
            <person name="Rosso M.N."/>
        </authorList>
    </citation>
    <scope>NUCLEOTIDE SEQUENCE [LARGE SCALE GENOMIC DNA]</scope>
    <source>
        <strain evidence="2 3">BRFM310</strain>
    </source>
</reference>
<feature type="region of interest" description="Disordered" evidence="1">
    <location>
        <begin position="1"/>
        <end position="28"/>
    </location>
</feature>
<dbReference type="EMBL" id="KZ084097">
    <property type="protein sequence ID" value="OSD04386.1"/>
    <property type="molecule type" value="Genomic_DNA"/>
</dbReference>
<feature type="region of interest" description="Disordered" evidence="1">
    <location>
        <begin position="101"/>
        <end position="131"/>
    </location>
</feature>
<protein>
    <submittedName>
        <fullName evidence="2">Uncharacterized protein</fullName>
    </submittedName>
</protein>
<gene>
    <name evidence="2" type="ORF">PYCCODRAFT_152912</name>
</gene>
<evidence type="ECO:0000313" key="3">
    <source>
        <dbReference type="Proteomes" id="UP000193067"/>
    </source>
</evidence>
<name>A0A1Y2ITD6_TRAC3</name>
<organism evidence="2 3">
    <name type="scientific">Trametes coccinea (strain BRFM310)</name>
    <name type="common">Pycnoporus coccineus</name>
    <dbReference type="NCBI Taxonomy" id="1353009"/>
    <lineage>
        <taxon>Eukaryota</taxon>
        <taxon>Fungi</taxon>
        <taxon>Dikarya</taxon>
        <taxon>Basidiomycota</taxon>
        <taxon>Agaricomycotina</taxon>
        <taxon>Agaricomycetes</taxon>
        <taxon>Polyporales</taxon>
        <taxon>Polyporaceae</taxon>
        <taxon>Trametes</taxon>
    </lineage>
</organism>
<proteinExistence type="predicted"/>
<evidence type="ECO:0000313" key="2">
    <source>
        <dbReference type="EMBL" id="OSD04386.1"/>
    </source>
</evidence>